<evidence type="ECO:0000256" key="1">
    <source>
        <dbReference type="SAM" id="Phobius"/>
    </source>
</evidence>
<name>A0ABW6KA38_9BACI</name>
<dbReference type="RefSeq" id="WP_389358056.1">
    <property type="nucleotide sequence ID" value="NZ_JBIACK010000001.1"/>
</dbReference>
<protein>
    <submittedName>
        <fullName evidence="2">Uncharacterized protein</fullName>
    </submittedName>
</protein>
<keyword evidence="1" id="KW-1133">Transmembrane helix</keyword>
<evidence type="ECO:0000313" key="3">
    <source>
        <dbReference type="Proteomes" id="UP001601059"/>
    </source>
</evidence>
<dbReference type="Proteomes" id="UP001601059">
    <property type="component" value="Unassembled WGS sequence"/>
</dbReference>
<feature type="transmembrane region" description="Helical" evidence="1">
    <location>
        <begin position="6"/>
        <end position="23"/>
    </location>
</feature>
<keyword evidence="1" id="KW-0812">Transmembrane</keyword>
<gene>
    <name evidence="2" type="ORF">ACFYKX_03410</name>
</gene>
<keyword evidence="1" id="KW-0472">Membrane</keyword>
<reference evidence="2 3" key="1">
    <citation type="submission" date="2024-08" db="EMBL/GenBank/DDBJ databases">
        <title>Two novel Cytobacillus novel species.</title>
        <authorList>
            <person name="Liu G."/>
        </authorList>
    </citation>
    <scope>NUCLEOTIDE SEQUENCE [LARGE SCALE GENOMIC DNA]</scope>
    <source>
        <strain evidence="2 3">FJAT-54145</strain>
    </source>
</reference>
<keyword evidence="3" id="KW-1185">Reference proteome</keyword>
<dbReference type="EMBL" id="JBIACK010000001">
    <property type="protein sequence ID" value="MFE8699668.1"/>
    <property type="molecule type" value="Genomic_DNA"/>
</dbReference>
<organism evidence="2 3">
    <name type="scientific">Cytobacillus spartinae</name>
    <dbReference type="NCBI Taxonomy" id="3299023"/>
    <lineage>
        <taxon>Bacteria</taxon>
        <taxon>Bacillati</taxon>
        <taxon>Bacillota</taxon>
        <taxon>Bacilli</taxon>
        <taxon>Bacillales</taxon>
        <taxon>Bacillaceae</taxon>
        <taxon>Cytobacillus</taxon>
    </lineage>
</organism>
<accession>A0ABW6KA38</accession>
<evidence type="ECO:0000313" key="2">
    <source>
        <dbReference type="EMBL" id="MFE8699668.1"/>
    </source>
</evidence>
<proteinExistence type="predicted"/>
<sequence length="294" mass="34303">MTKRDVLVGIAVAVLIIFNIIHMNKIRVLNEKLQMFEYMQHEIQNVHDSVGSISYNMDTKLEEFMQEQLWVAEKTYKVHSVDLEKNTIDVLIEWSLRDLVDGEEISFLYREAGEENWTELDVTKKEGLNYSLEYTFPLKGNFETQVVATANNGTRSESLLDLNFKEQLNSRISIHSFFHNTGDGHVDMNFDIQNRLDQELPLTKNKEELKMKSAMAYFYLDGKVIKEIDLLNPNYNRNNGHYNFHSDSHFEGINFNHFLNLEEEVGKDIEDVELRIIVKDGLGLTYETIAEHNK</sequence>
<comment type="caution">
    <text evidence="2">The sequence shown here is derived from an EMBL/GenBank/DDBJ whole genome shotgun (WGS) entry which is preliminary data.</text>
</comment>